<organism evidence="2 3">
    <name type="scientific">Algoriphagus hitonicola</name>
    <dbReference type="NCBI Taxonomy" id="435880"/>
    <lineage>
        <taxon>Bacteria</taxon>
        <taxon>Pseudomonadati</taxon>
        <taxon>Bacteroidota</taxon>
        <taxon>Cytophagia</taxon>
        <taxon>Cytophagales</taxon>
        <taxon>Cyclobacteriaceae</taxon>
        <taxon>Algoriphagus</taxon>
    </lineage>
</organism>
<dbReference type="AlphaFoldDB" id="A0A1I2WRU6"/>
<evidence type="ECO:0000313" key="2">
    <source>
        <dbReference type="EMBL" id="SFH04053.1"/>
    </source>
</evidence>
<keyword evidence="1" id="KW-1133">Transmembrane helix</keyword>
<feature type="transmembrane region" description="Helical" evidence="1">
    <location>
        <begin position="48"/>
        <end position="67"/>
    </location>
</feature>
<reference evidence="3" key="1">
    <citation type="submission" date="2016-10" db="EMBL/GenBank/DDBJ databases">
        <authorList>
            <person name="Varghese N."/>
            <person name="Submissions S."/>
        </authorList>
    </citation>
    <scope>NUCLEOTIDE SEQUENCE [LARGE SCALE GENOMIC DNA]</scope>
    <source>
        <strain evidence="3">DSM 19315</strain>
    </source>
</reference>
<dbReference type="RefSeq" id="WP_092793632.1">
    <property type="nucleotide sequence ID" value="NZ_FOPC01000014.1"/>
</dbReference>
<dbReference type="Proteomes" id="UP000199642">
    <property type="component" value="Unassembled WGS sequence"/>
</dbReference>
<keyword evidence="1" id="KW-0472">Membrane</keyword>
<protein>
    <submittedName>
        <fullName evidence="2">Uncharacterized protein</fullName>
    </submittedName>
</protein>
<accession>A0A1I2WRU6</accession>
<dbReference type="STRING" id="435880.SAMN04487988_11420"/>
<keyword evidence="1" id="KW-0812">Transmembrane</keyword>
<evidence type="ECO:0000313" key="3">
    <source>
        <dbReference type="Proteomes" id="UP000199642"/>
    </source>
</evidence>
<gene>
    <name evidence="2" type="ORF">SAMN04487988_11420</name>
</gene>
<dbReference type="OrthoDB" id="1375121at2"/>
<keyword evidence="3" id="KW-1185">Reference proteome</keyword>
<name>A0A1I2WRU6_9BACT</name>
<evidence type="ECO:0000256" key="1">
    <source>
        <dbReference type="SAM" id="Phobius"/>
    </source>
</evidence>
<sequence>MKIFGIVLVVAGIIMLLMSGISFTTEEKVIDAGPIEVNADKERRIEWPAYAGGIVLVAGAILIGVGAKKK</sequence>
<proteinExistence type="predicted"/>
<dbReference type="EMBL" id="FOPC01000014">
    <property type="protein sequence ID" value="SFH04053.1"/>
    <property type="molecule type" value="Genomic_DNA"/>
</dbReference>